<sequence>MSKIKGLLLTIGIALLATLLGRFFPIIGSAIFAMVIGMLLNNMLQLPNSFKPGIQFSNKKILHYSIILLGFTLSFKSIGTVGLQSLPILIVTLLTAFIVVTLIVKWLKIDLHTGILIGVGTSICGGSAIAATSPVIKAKEEVIAFSLSTVFLFNLVAVIIFPPLGHLFHMSQEAFGFFSGTAINDTSSVVAASALYGSKALEVATIVKLTRTLFIVPITIGLALWMAKKQPSSYAHEQRQIWQLIPNFIIWFILASLISTFLNFSEDVIAIFKQASLFFITIALAGVGLSVKFNQFKRAGIKPILLGFIVWASLIITSLIILSIIKI</sequence>
<dbReference type="GO" id="GO:0005886">
    <property type="term" value="C:plasma membrane"/>
    <property type="evidence" value="ECO:0007669"/>
    <property type="project" value="UniProtKB-SubCell"/>
</dbReference>
<name>A0AAC9WMA2_9STAP</name>
<evidence type="ECO:0000256" key="5">
    <source>
        <dbReference type="ARBA" id="ARBA00022989"/>
    </source>
</evidence>
<evidence type="ECO:0000256" key="6">
    <source>
        <dbReference type="ARBA" id="ARBA00023136"/>
    </source>
</evidence>
<feature type="transmembrane region" description="Helical" evidence="7">
    <location>
        <begin position="85"/>
        <end position="107"/>
    </location>
</feature>
<feature type="transmembrane region" description="Helical" evidence="7">
    <location>
        <begin position="12"/>
        <end position="40"/>
    </location>
</feature>
<evidence type="ECO:0000256" key="7">
    <source>
        <dbReference type="SAM" id="Phobius"/>
    </source>
</evidence>
<gene>
    <name evidence="8" type="ORF">B5P37_04330</name>
</gene>
<comment type="subcellular location">
    <subcellularLocation>
        <location evidence="1">Cell membrane</location>
        <topology evidence="1">Multi-pass membrane protein</topology>
    </subcellularLocation>
</comment>
<keyword evidence="3" id="KW-1003">Cell membrane</keyword>
<dbReference type="AlphaFoldDB" id="A0AAC9WMA2"/>
<evidence type="ECO:0000256" key="4">
    <source>
        <dbReference type="ARBA" id="ARBA00022692"/>
    </source>
</evidence>
<proteinExistence type="inferred from homology"/>
<feature type="transmembrane region" description="Helical" evidence="7">
    <location>
        <begin position="248"/>
        <end position="265"/>
    </location>
</feature>
<feature type="transmembrane region" description="Helical" evidence="7">
    <location>
        <begin position="142"/>
        <end position="162"/>
    </location>
</feature>
<keyword evidence="9" id="KW-1185">Reference proteome</keyword>
<feature type="transmembrane region" description="Helical" evidence="7">
    <location>
        <begin position="271"/>
        <end position="291"/>
    </location>
</feature>
<organism evidence="8 9">
    <name type="scientific">Staphylococcus lutrae</name>
    <dbReference type="NCBI Taxonomy" id="155085"/>
    <lineage>
        <taxon>Bacteria</taxon>
        <taxon>Bacillati</taxon>
        <taxon>Bacillota</taxon>
        <taxon>Bacilli</taxon>
        <taxon>Bacillales</taxon>
        <taxon>Staphylococcaceae</taxon>
        <taxon>Staphylococcus</taxon>
    </lineage>
</organism>
<dbReference type="InterPro" id="IPR018383">
    <property type="entry name" value="UPF0324_pro"/>
</dbReference>
<evidence type="ECO:0000256" key="2">
    <source>
        <dbReference type="ARBA" id="ARBA00007977"/>
    </source>
</evidence>
<keyword evidence="5 7" id="KW-1133">Transmembrane helix</keyword>
<feature type="transmembrane region" description="Helical" evidence="7">
    <location>
        <begin position="114"/>
        <end position="136"/>
    </location>
</feature>
<evidence type="ECO:0008006" key="10">
    <source>
        <dbReference type="Google" id="ProtNLM"/>
    </source>
</evidence>
<dbReference type="KEGG" id="slz:B5P37_04330"/>
<dbReference type="RefSeq" id="WP_085237075.1">
    <property type="nucleotide sequence ID" value="NZ_CP020773.1"/>
</dbReference>
<keyword evidence="4 7" id="KW-0812">Transmembrane</keyword>
<protein>
    <recommendedName>
        <fullName evidence="10">Sulfate exporter family transporter</fullName>
    </recommendedName>
</protein>
<feature type="transmembrane region" description="Helical" evidence="7">
    <location>
        <begin position="303"/>
        <end position="325"/>
    </location>
</feature>
<feature type="transmembrane region" description="Helical" evidence="7">
    <location>
        <begin position="209"/>
        <end position="227"/>
    </location>
</feature>
<accession>A0AAC9WMA2</accession>
<keyword evidence="6 7" id="KW-0472">Membrane</keyword>
<dbReference type="Pfam" id="PF03601">
    <property type="entry name" value="Cons_hypoth698"/>
    <property type="match status" value="1"/>
</dbReference>
<dbReference type="EMBL" id="CP020773">
    <property type="protein sequence ID" value="ARJ50597.1"/>
    <property type="molecule type" value="Genomic_DNA"/>
</dbReference>
<comment type="similarity">
    <text evidence="2">Belongs to the UPF0324 family.</text>
</comment>
<evidence type="ECO:0000313" key="8">
    <source>
        <dbReference type="EMBL" id="ARJ50597.1"/>
    </source>
</evidence>
<dbReference type="PANTHER" id="PTHR30106">
    <property type="entry name" value="INNER MEMBRANE PROTEIN YEIH-RELATED"/>
    <property type="match status" value="1"/>
</dbReference>
<dbReference type="PANTHER" id="PTHR30106:SF1">
    <property type="entry name" value="UPF0324 MEMBRANE PROTEIN FN0533"/>
    <property type="match status" value="1"/>
</dbReference>
<evidence type="ECO:0000313" key="9">
    <source>
        <dbReference type="Proteomes" id="UP000242864"/>
    </source>
</evidence>
<reference evidence="8 9" key="1">
    <citation type="submission" date="2017-04" db="EMBL/GenBank/DDBJ databases">
        <authorList>
            <person name="Veseli I.A."/>
            <person name="Tang C."/>
            <person name="Pombert J.-F."/>
        </authorList>
    </citation>
    <scope>NUCLEOTIDE SEQUENCE [LARGE SCALE GENOMIC DNA]</scope>
    <source>
        <strain evidence="8 9">ATCC 700373</strain>
    </source>
</reference>
<evidence type="ECO:0000256" key="1">
    <source>
        <dbReference type="ARBA" id="ARBA00004651"/>
    </source>
</evidence>
<feature type="transmembrane region" description="Helical" evidence="7">
    <location>
        <begin position="61"/>
        <end position="79"/>
    </location>
</feature>
<dbReference type="Proteomes" id="UP000242864">
    <property type="component" value="Chromosome"/>
</dbReference>
<evidence type="ECO:0000256" key="3">
    <source>
        <dbReference type="ARBA" id="ARBA00022475"/>
    </source>
</evidence>